<dbReference type="InterPro" id="IPR006311">
    <property type="entry name" value="TAT_signal"/>
</dbReference>
<reference evidence="3 4" key="1">
    <citation type="submission" date="2019-09" db="EMBL/GenBank/DDBJ databases">
        <title>Pimelobacter sp. isolated from Paulinella.</title>
        <authorList>
            <person name="Jeong S.E."/>
        </authorList>
    </citation>
    <scope>NUCLEOTIDE SEQUENCE [LARGE SCALE GENOMIC DNA]</scope>
    <source>
        <strain evidence="3 4">Pch-N</strain>
    </source>
</reference>
<dbReference type="AlphaFoldDB" id="A0A7J5DSZ2"/>
<dbReference type="RefSeq" id="WP_151581894.1">
    <property type="nucleotide sequence ID" value="NZ_WBVM01000003.1"/>
</dbReference>
<evidence type="ECO:0008006" key="5">
    <source>
        <dbReference type="Google" id="ProtNLM"/>
    </source>
</evidence>
<feature type="chain" id="PRO_5039591596" description="Endonuclease/exonuclease/phosphatase family protein" evidence="2">
    <location>
        <begin position="18"/>
        <end position="358"/>
    </location>
</feature>
<sequence length="358" mass="37312">MKINLRHALLGATAAVAAVLATTGAPGTPAANATPPNTNPAFVVAYSVNVENLVGQAGKPATCRRAYQRLVDYMAAQPLAPDFVLVQQVSDQANLDKLVNLLATRTGRPYAGILAVPNPRPMGGGGCRASTGAGTDSVDMTTDQKKQQTNAIIYRTGRFNLQGAKHTWKSDAQFVANGPCINAATEVANQDRTINVAARFKDDQSGTFVTAASFHWPTSKVGTGDTMACAPANISELVSHTSDATLGGSALKISGGDANIAGVDGAGTSYPWYASALGSYGLKDPVRDRCVALGLTATTCESTNWTAPSHARRIDFLLGGSASSTTTGATVPFEAMGPVTSVQDQYSDHRAVQGYFYY</sequence>
<accession>A0A7J5DSZ2</accession>
<feature type="signal peptide" evidence="2">
    <location>
        <begin position="1"/>
        <end position="17"/>
    </location>
</feature>
<keyword evidence="2" id="KW-0732">Signal</keyword>
<feature type="region of interest" description="Disordered" evidence="1">
    <location>
        <begin position="122"/>
        <end position="142"/>
    </location>
</feature>
<gene>
    <name evidence="3" type="ORF">F9L07_21985</name>
</gene>
<evidence type="ECO:0000256" key="2">
    <source>
        <dbReference type="SAM" id="SignalP"/>
    </source>
</evidence>
<comment type="caution">
    <text evidence="3">The sequence shown here is derived from an EMBL/GenBank/DDBJ whole genome shotgun (WGS) entry which is preliminary data.</text>
</comment>
<dbReference type="InterPro" id="IPR036691">
    <property type="entry name" value="Endo/exonu/phosph_ase_sf"/>
</dbReference>
<dbReference type="PROSITE" id="PS51318">
    <property type="entry name" value="TAT"/>
    <property type="match status" value="1"/>
</dbReference>
<dbReference type="EMBL" id="WBVM01000003">
    <property type="protein sequence ID" value="KAB2808201.1"/>
    <property type="molecule type" value="Genomic_DNA"/>
</dbReference>
<evidence type="ECO:0000313" key="3">
    <source>
        <dbReference type="EMBL" id="KAB2808201.1"/>
    </source>
</evidence>
<evidence type="ECO:0000256" key="1">
    <source>
        <dbReference type="SAM" id="MobiDB-lite"/>
    </source>
</evidence>
<dbReference type="Proteomes" id="UP000449906">
    <property type="component" value="Unassembled WGS sequence"/>
</dbReference>
<dbReference type="Gene3D" id="3.60.10.10">
    <property type="entry name" value="Endonuclease/exonuclease/phosphatase"/>
    <property type="match status" value="1"/>
</dbReference>
<organism evidence="3 4">
    <name type="scientific">Nocardioides simplex</name>
    <name type="common">Arthrobacter simplex</name>
    <dbReference type="NCBI Taxonomy" id="2045"/>
    <lineage>
        <taxon>Bacteria</taxon>
        <taxon>Bacillati</taxon>
        <taxon>Actinomycetota</taxon>
        <taxon>Actinomycetes</taxon>
        <taxon>Propionibacteriales</taxon>
        <taxon>Nocardioidaceae</taxon>
        <taxon>Pimelobacter</taxon>
    </lineage>
</organism>
<dbReference type="SUPFAM" id="SSF56219">
    <property type="entry name" value="DNase I-like"/>
    <property type="match status" value="1"/>
</dbReference>
<name>A0A7J5DSZ2_NOCSI</name>
<evidence type="ECO:0000313" key="4">
    <source>
        <dbReference type="Proteomes" id="UP000449906"/>
    </source>
</evidence>
<proteinExistence type="predicted"/>
<protein>
    <recommendedName>
        <fullName evidence="5">Endonuclease/exonuclease/phosphatase family protein</fullName>
    </recommendedName>
</protein>